<dbReference type="Gene3D" id="3.40.50.80">
    <property type="entry name" value="Nucleotide-binding domain of ferredoxin-NADP reductase (FNR) module"/>
    <property type="match status" value="1"/>
</dbReference>
<keyword evidence="8 14" id="KW-1133">Transmembrane helix</keyword>
<dbReference type="InterPro" id="IPR013112">
    <property type="entry name" value="FAD-bd_8"/>
</dbReference>
<evidence type="ECO:0000256" key="4">
    <source>
        <dbReference type="ARBA" id="ARBA00022448"/>
    </source>
</evidence>
<organism evidence="16 17">
    <name type="scientific">Heliocybe sulcata</name>
    <dbReference type="NCBI Taxonomy" id="5364"/>
    <lineage>
        <taxon>Eukaryota</taxon>
        <taxon>Fungi</taxon>
        <taxon>Dikarya</taxon>
        <taxon>Basidiomycota</taxon>
        <taxon>Agaricomycotina</taxon>
        <taxon>Agaricomycetes</taxon>
        <taxon>Gloeophyllales</taxon>
        <taxon>Gloeophyllaceae</taxon>
        <taxon>Heliocybe</taxon>
    </lineage>
</organism>
<dbReference type="InterPro" id="IPR013130">
    <property type="entry name" value="Fe3_Rdtase_TM_dom"/>
</dbReference>
<dbReference type="PANTHER" id="PTHR32361">
    <property type="entry name" value="FERRIC/CUPRIC REDUCTASE TRANSMEMBRANE COMPONENT"/>
    <property type="match status" value="1"/>
</dbReference>
<evidence type="ECO:0000256" key="1">
    <source>
        <dbReference type="ARBA" id="ARBA00004651"/>
    </source>
</evidence>
<evidence type="ECO:0000256" key="14">
    <source>
        <dbReference type="SAM" id="Phobius"/>
    </source>
</evidence>
<evidence type="ECO:0000256" key="3">
    <source>
        <dbReference type="ARBA" id="ARBA00012668"/>
    </source>
</evidence>
<evidence type="ECO:0000256" key="13">
    <source>
        <dbReference type="ARBA" id="ARBA00048483"/>
    </source>
</evidence>
<dbReference type="SUPFAM" id="SSF52343">
    <property type="entry name" value="Ferredoxin reductase-like, C-terminal NADP-linked domain"/>
    <property type="match status" value="1"/>
</dbReference>
<evidence type="ECO:0000256" key="9">
    <source>
        <dbReference type="ARBA" id="ARBA00023002"/>
    </source>
</evidence>
<dbReference type="InterPro" id="IPR039261">
    <property type="entry name" value="FNR_nucleotide-bd"/>
</dbReference>
<keyword evidence="4" id="KW-0813">Transport</keyword>
<keyword evidence="5" id="KW-1003">Cell membrane</keyword>
<feature type="transmembrane region" description="Helical" evidence="14">
    <location>
        <begin position="186"/>
        <end position="209"/>
    </location>
</feature>
<keyword evidence="10" id="KW-0406">Ion transport</keyword>
<dbReference type="CDD" id="cd06186">
    <property type="entry name" value="NOX_Duox_like_FAD_NADP"/>
    <property type="match status" value="1"/>
</dbReference>
<dbReference type="InterPro" id="IPR051410">
    <property type="entry name" value="Ferric/Cupric_Reductase"/>
</dbReference>
<dbReference type="SFLD" id="SFLDG01168">
    <property type="entry name" value="Ferric_reductase_subgroup_(FRE"/>
    <property type="match status" value="1"/>
</dbReference>
<dbReference type="STRING" id="5364.A0A5C3MM83"/>
<comment type="subcellular location">
    <subcellularLocation>
        <location evidence="1">Cell membrane</location>
        <topology evidence="1">Multi-pass membrane protein</topology>
    </subcellularLocation>
</comment>
<accession>A0A5C3MM83</accession>
<evidence type="ECO:0000256" key="10">
    <source>
        <dbReference type="ARBA" id="ARBA00023065"/>
    </source>
</evidence>
<evidence type="ECO:0000256" key="6">
    <source>
        <dbReference type="ARBA" id="ARBA00022692"/>
    </source>
</evidence>
<evidence type="ECO:0000256" key="2">
    <source>
        <dbReference type="ARBA" id="ARBA00006278"/>
    </source>
</evidence>
<keyword evidence="12" id="KW-0325">Glycoprotein</keyword>
<dbReference type="EC" id="1.16.1.9" evidence="3"/>
<keyword evidence="9" id="KW-0560">Oxidoreductase</keyword>
<dbReference type="EMBL" id="ML213536">
    <property type="protein sequence ID" value="TFK45843.1"/>
    <property type="molecule type" value="Genomic_DNA"/>
</dbReference>
<feature type="transmembrane region" description="Helical" evidence="14">
    <location>
        <begin position="108"/>
        <end position="129"/>
    </location>
</feature>
<keyword evidence="11 14" id="KW-0472">Membrane</keyword>
<evidence type="ECO:0000259" key="15">
    <source>
        <dbReference type="PROSITE" id="PS51384"/>
    </source>
</evidence>
<evidence type="ECO:0000313" key="17">
    <source>
        <dbReference type="Proteomes" id="UP000305948"/>
    </source>
</evidence>
<evidence type="ECO:0000256" key="7">
    <source>
        <dbReference type="ARBA" id="ARBA00022982"/>
    </source>
</evidence>
<dbReference type="SFLD" id="SFLDS00052">
    <property type="entry name" value="Ferric_Reductase_Domain"/>
    <property type="match status" value="1"/>
</dbReference>
<evidence type="ECO:0000256" key="12">
    <source>
        <dbReference type="ARBA" id="ARBA00023180"/>
    </source>
</evidence>
<reference evidence="16 17" key="1">
    <citation type="journal article" date="2019" name="Nat. Ecol. Evol.">
        <title>Megaphylogeny resolves global patterns of mushroom evolution.</title>
        <authorList>
            <person name="Varga T."/>
            <person name="Krizsan K."/>
            <person name="Foldi C."/>
            <person name="Dima B."/>
            <person name="Sanchez-Garcia M."/>
            <person name="Sanchez-Ramirez S."/>
            <person name="Szollosi G.J."/>
            <person name="Szarkandi J.G."/>
            <person name="Papp V."/>
            <person name="Albert L."/>
            <person name="Andreopoulos W."/>
            <person name="Angelini C."/>
            <person name="Antonin V."/>
            <person name="Barry K.W."/>
            <person name="Bougher N.L."/>
            <person name="Buchanan P."/>
            <person name="Buyck B."/>
            <person name="Bense V."/>
            <person name="Catcheside P."/>
            <person name="Chovatia M."/>
            <person name="Cooper J."/>
            <person name="Damon W."/>
            <person name="Desjardin D."/>
            <person name="Finy P."/>
            <person name="Geml J."/>
            <person name="Haridas S."/>
            <person name="Hughes K."/>
            <person name="Justo A."/>
            <person name="Karasinski D."/>
            <person name="Kautmanova I."/>
            <person name="Kiss B."/>
            <person name="Kocsube S."/>
            <person name="Kotiranta H."/>
            <person name="LaButti K.M."/>
            <person name="Lechner B.E."/>
            <person name="Liimatainen K."/>
            <person name="Lipzen A."/>
            <person name="Lukacs Z."/>
            <person name="Mihaltcheva S."/>
            <person name="Morgado L.N."/>
            <person name="Niskanen T."/>
            <person name="Noordeloos M.E."/>
            <person name="Ohm R.A."/>
            <person name="Ortiz-Santana B."/>
            <person name="Ovrebo C."/>
            <person name="Racz N."/>
            <person name="Riley R."/>
            <person name="Savchenko A."/>
            <person name="Shiryaev A."/>
            <person name="Soop K."/>
            <person name="Spirin V."/>
            <person name="Szebenyi C."/>
            <person name="Tomsovsky M."/>
            <person name="Tulloss R.E."/>
            <person name="Uehling J."/>
            <person name="Grigoriev I.V."/>
            <person name="Vagvolgyi C."/>
            <person name="Papp T."/>
            <person name="Martin F.M."/>
            <person name="Miettinen O."/>
            <person name="Hibbett D.S."/>
            <person name="Nagy L.G."/>
        </authorList>
    </citation>
    <scope>NUCLEOTIDE SEQUENCE [LARGE SCALE GENOMIC DNA]</scope>
    <source>
        <strain evidence="16 17">OMC1185</strain>
    </source>
</reference>
<dbReference type="SUPFAM" id="SSF63380">
    <property type="entry name" value="Riboflavin synthase domain-like"/>
    <property type="match status" value="1"/>
</dbReference>
<evidence type="ECO:0000256" key="11">
    <source>
        <dbReference type="ARBA" id="ARBA00023136"/>
    </source>
</evidence>
<dbReference type="Pfam" id="PF08022">
    <property type="entry name" value="FAD_binding_8"/>
    <property type="match status" value="1"/>
</dbReference>
<keyword evidence="17" id="KW-1185">Reference proteome</keyword>
<evidence type="ECO:0000313" key="16">
    <source>
        <dbReference type="EMBL" id="TFK45843.1"/>
    </source>
</evidence>
<dbReference type="AlphaFoldDB" id="A0A5C3MM83"/>
<keyword evidence="6 14" id="KW-0812">Transmembrane</keyword>
<dbReference type="GO" id="GO:0005886">
    <property type="term" value="C:plasma membrane"/>
    <property type="evidence" value="ECO:0007669"/>
    <property type="project" value="UniProtKB-SubCell"/>
</dbReference>
<dbReference type="GO" id="GO:0006826">
    <property type="term" value="P:iron ion transport"/>
    <property type="evidence" value="ECO:0007669"/>
    <property type="project" value="UniProtKB-ARBA"/>
</dbReference>
<dbReference type="Proteomes" id="UP000305948">
    <property type="component" value="Unassembled WGS sequence"/>
</dbReference>
<proteinExistence type="inferred from homology"/>
<protein>
    <recommendedName>
        <fullName evidence="3">ferric-chelate reductase (NADPH)</fullName>
        <ecNumber evidence="3">1.16.1.9</ecNumber>
    </recommendedName>
</protein>
<comment type="catalytic activity">
    <reaction evidence="13">
        <text>2 a Fe(II)-siderophore + NADP(+) + H(+) = 2 a Fe(III)-siderophore + NADPH</text>
        <dbReference type="Rhea" id="RHEA:28795"/>
        <dbReference type="Rhea" id="RHEA-COMP:11342"/>
        <dbReference type="Rhea" id="RHEA-COMP:11344"/>
        <dbReference type="ChEBI" id="CHEBI:15378"/>
        <dbReference type="ChEBI" id="CHEBI:29033"/>
        <dbReference type="ChEBI" id="CHEBI:29034"/>
        <dbReference type="ChEBI" id="CHEBI:57783"/>
        <dbReference type="ChEBI" id="CHEBI:58349"/>
        <dbReference type="EC" id="1.16.1.9"/>
    </reaction>
</comment>
<dbReference type="PANTHER" id="PTHR32361:SF9">
    <property type="entry name" value="FERRIC REDUCTASE TRANSMEMBRANE COMPONENT 3-RELATED"/>
    <property type="match status" value="1"/>
</dbReference>
<evidence type="ECO:0000256" key="8">
    <source>
        <dbReference type="ARBA" id="ARBA00022989"/>
    </source>
</evidence>
<dbReference type="GO" id="GO:0015677">
    <property type="term" value="P:copper ion import"/>
    <property type="evidence" value="ECO:0007669"/>
    <property type="project" value="TreeGrafter"/>
</dbReference>
<dbReference type="GO" id="GO:0052851">
    <property type="term" value="F:ferric-chelate reductase (NADPH) activity"/>
    <property type="evidence" value="ECO:0007669"/>
    <property type="project" value="UniProtKB-EC"/>
</dbReference>
<dbReference type="InterPro" id="IPR013121">
    <property type="entry name" value="Fe_red_NAD-bd_6"/>
</dbReference>
<dbReference type="PROSITE" id="PS51384">
    <property type="entry name" value="FAD_FR"/>
    <property type="match status" value="1"/>
</dbReference>
<name>A0A5C3MM83_9AGAM</name>
<keyword evidence="7" id="KW-0249">Electron transport</keyword>
<dbReference type="InterPro" id="IPR017938">
    <property type="entry name" value="Riboflavin_synthase-like_b-brl"/>
</dbReference>
<dbReference type="Pfam" id="PF08030">
    <property type="entry name" value="NAD_binding_6"/>
    <property type="match status" value="1"/>
</dbReference>
<dbReference type="Pfam" id="PF01794">
    <property type="entry name" value="Ferric_reduct"/>
    <property type="match status" value="1"/>
</dbReference>
<dbReference type="GO" id="GO:0006879">
    <property type="term" value="P:intracellular iron ion homeostasis"/>
    <property type="evidence" value="ECO:0007669"/>
    <property type="project" value="TreeGrafter"/>
</dbReference>
<feature type="transmembrane region" description="Helical" evidence="14">
    <location>
        <begin position="215"/>
        <end position="232"/>
    </location>
</feature>
<sequence>MNSPAGSPAMPKGPTDKTIRVALAVLYSKEIWYTMGGSIALIMICHWGSVVLSKCTHWSRTPIDDVERRSIAARRGSTSLRRLPLALVNLWRVMAFRCTIQIGKSYSLCLADVFCTMAYIAVIFTFALVNTTDLKGKMFDVGYYSNRAGGLAAVQFPLITALGTKNNVISLLTGVSYEKLNNLHRMAARVLFVLLWIHAGTKFAGGVTVAEAEPWLQFGFLAGFGFVALIVISLRPVRTAAYEFFFYTHFALVFLILLGGYFHLAEFKLQKYIWPSFLVWGLDRFIRLMRVVFFKLAPYVVARPTVTSAGLEATAYAELLTPGLVRLRVPRPPGFTWSPGQVAYVIVPSISRLPIEAHPFTIASVCDNEMEKRSSLSEKGREHWSDVVFLINGQKGFTKRLADHAAKGRQEPLTVLIDGPYGNSPDLSGSDVLVVVAGGAGISYALPMLLAAAKAGTCRRVLLIWSIRDSSHIRWATPVLMKAIAMAPHTMSISVAIHITSPVKLDLPRLLDTFDSDARSLHSQFSRSEESVFTEKKLEGGPSVSGLFDLHAVQISYGRPNFDSILYDEMLNADGHMTVGVCGSQAVARAVRSALRVNPFAGGNSVIKGGPSVTLHVESFGYA</sequence>
<feature type="transmembrane region" description="Helical" evidence="14">
    <location>
        <begin position="244"/>
        <end position="264"/>
    </location>
</feature>
<dbReference type="InterPro" id="IPR017927">
    <property type="entry name" value="FAD-bd_FR_type"/>
</dbReference>
<comment type="similarity">
    <text evidence="2">Belongs to the ferric reductase (FRE) family.</text>
</comment>
<gene>
    <name evidence="16" type="ORF">OE88DRAFT_1085175</name>
</gene>
<evidence type="ECO:0000256" key="5">
    <source>
        <dbReference type="ARBA" id="ARBA00022475"/>
    </source>
</evidence>
<feature type="domain" description="FAD-binding FR-type" evidence="15">
    <location>
        <begin position="306"/>
        <end position="427"/>
    </location>
</feature>
<feature type="transmembrane region" description="Helical" evidence="14">
    <location>
        <begin position="31"/>
        <end position="52"/>
    </location>
</feature>
<dbReference type="OrthoDB" id="4494341at2759"/>